<feature type="transmembrane region" description="Helical" evidence="1">
    <location>
        <begin position="12"/>
        <end position="33"/>
    </location>
</feature>
<name>A0ABR8N2V1_9BACL</name>
<feature type="transmembrane region" description="Helical" evidence="1">
    <location>
        <begin position="303"/>
        <end position="323"/>
    </location>
</feature>
<dbReference type="GO" id="GO:0016301">
    <property type="term" value="F:kinase activity"/>
    <property type="evidence" value="ECO:0007669"/>
    <property type="project" value="UniProtKB-KW"/>
</dbReference>
<keyword evidence="1" id="KW-0812">Transmembrane</keyword>
<gene>
    <name evidence="4" type="ORF">H8B09_27265</name>
</gene>
<evidence type="ECO:0000256" key="1">
    <source>
        <dbReference type="SAM" id="Phobius"/>
    </source>
</evidence>
<keyword evidence="4" id="KW-0418">Kinase</keyword>
<feature type="domain" description="Signal transduction histidine kinase internal region" evidence="3">
    <location>
        <begin position="391"/>
        <end position="470"/>
    </location>
</feature>
<accession>A0ABR8N2V1</accession>
<dbReference type="InterPro" id="IPR050640">
    <property type="entry name" value="Bact_2-comp_sensor_kinase"/>
</dbReference>
<keyword evidence="1" id="KW-0472">Membrane</keyword>
<evidence type="ECO:0000259" key="3">
    <source>
        <dbReference type="Pfam" id="PF06580"/>
    </source>
</evidence>
<dbReference type="Gene3D" id="3.30.565.10">
    <property type="entry name" value="Histidine kinase-like ATPase, C-terminal domain"/>
    <property type="match status" value="1"/>
</dbReference>
<dbReference type="Pfam" id="PF06580">
    <property type="entry name" value="His_kinase"/>
    <property type="match status" value="1"/>
</dbReference>
<keyword evidence="4" id="KW-0808">Transferase</keyword>
<dbReference type="EMBL" id="JACXZA010000009">
    <property type="protein sequence ID" value="MBD3922483.1"/>
    <property type="molecule type" value="Genomic_DNA"/>
</dbReference>
<feature type="domain" description="Histidine kinase/HSP90-like ATPase" evidence="2">
    <location>
        <begin position="488"/>
        <end position="595"/>
    </location>
</feature>
<dbReference type="InterPro" id="IPR036890">
    <property type="entry name" value="HATPase_C_sf"/>
</dbReference>
<proteinExistence type="predicted"/>
<dbReference type="SUPFAM" id="SSF55874">
    <property type="entry name" value="ATPase domain of HSP90 chaperone/DNA topoisomerase II/histidine kinase"/>
    <property type="match status" value="1"/>
</dbReference>
<dbReference type="InterPro" id="IPR010559">
    <property type="entry name" value="Sig_transdc_His_kin_internal"/>
</dbReference>
<dbReference type="Gene3D" id="6.10.340.10">
    <property type="match status" value="1"/>
</dbReference>
<evidence type="ECO:0000259" key="2">
    <source>
        <dbReference type="Pfam" id="PF02518"/>
    </source>
</evidence>
<evidence type="ECO:0000313" key="4">
    <source>
        <dbReference type="EMBL" id="MBD3922483.1"/>
    </source>
</evidence>
<evidence type="ECO:0000313" key="5">
    <source>
        <dbReference type="Proteomes" id="UP000609346"/>
    </source>
</evidence>
<dbReference type="Pfam" id="PF02518">
    <property type="entry name" value="HATPase_c"/>
    <property type="match status" value="1"/>
</dbReference>
<dbReference type="PANTHER" id="PTHR34220">
    <property type="entry name" value="SENSOR HISTIDINE KINASE YPDA"/>
    <property type="match status" value="1"/>
</dbReference>
<protein>
    <submittedName>
        <fullName evidence="4">Sensor histidine kinase</fullName>
    </submittedName>
</protein>
<dbReference type="InterPro" id="IPR003594">
    <property type="entry name" value="HATPase_dom"/>
</dbReference>
<organism evidence="4 5">
    <name type="scientific">Paenibacillus terricola</name>
    <dbReference type="NCBI Taxonomy" id="2763503"/>
    <lineage>
        <taxon>Bacteria</taxon>
        <taxon>Bacillati</taxon>
        <taxon>Bacillota</taxon>
        <taxon>Bacilli</taxon>
        <taxon>Bacillales</taxon>
        <taxon>Paenibacillaceae</taxon>
        <taxon>Paenibacillus</taxon>
    </lineage>
</organism>
<dbReference type="PANTHER" id="PTHR34220:SF7">
    <property type="entry name" value="SENSOR HISTIDINE KINASE YPDA"/>
    <property type="match status" value="1"/>
</dbReference>
<dbReference type="RefSeq" id="WP_191206785.1">
    <property type="nucleotide sequence ID" value="NZ_JACXZA010000009.1"/>
</dbReference>
<dbReference type="Proteomes" id="UP000609346">
    <property type="component" value="Unassembled WGS sequence"/>
</dbReference>
<reference evidence="4 5" key="1">
    <citation type="submission" date="2020-09" db="EMBL/GenBank/DDBJ databases">
        <title>Paenibacillus sp. strain PR3 16S rRNA gene Genome sequencing and assembly.</title>
        <authorList>
            <person name="Kim J."/>
        </authorList>
    </citation>
    <scope>NUCLEOTIDE SEQUENCE [LARGE SCALE GENOMIC DNA]</scope>
    <source>
        <strain evidence="4 5">PR3</strain>
    </source>
</reference>
<comment type="caution">
    <text evidence="4">The sequence shown here is derived from an EMBL/GenBank/DDBJ whole genome shotgun (WGS) entry which is preliminary data.</text>
</comment>
<keyword evidence="1" id="KW-1133">Transmembrane helix</keyword>
<keyword evidence="5" id="KW-1185">Reference proteome</keyword>
<sequence length="605" mass="67752">MLRQRSIRSVLFLTYSVIIALILFISLLLFYLWSSDTLHKRAADTISGTSLSVKDKLDLEVQKMDTVSQNILYSNLVKERFLFFTGKAEDDSDVSDAAGRIRNAKELADILVAANGPALPVQQVNLYDFEGNLFASGFDNRRMKMELSEKSWYKDVMSGEYGKVLTTPEIDEQLRSVVTTRKDAYSISLLRVFTDKYNTPEGIVEVKKTADELFKSVVSSQGEGIIIYNDEGKLIYPTGSGHDAEMAYVEQFLRHPGEGKTVNSVTGDRELYAITHSDYTGWNSAVILSEKSLLAPLRSFTKAFTILAVAVLLLAVALTYTAAQRITKPIARMHKLIKSTDLETITTMGPMEPTSGLNELDRLQLAFGKMGERLKYSMEELMTAQHQEMQAKMLALQSQINPHFLYNTLATISVMAEENMNDEIVGMIDNLSDLLRYISSDDGSNVDMETELAHTEKFLRCIGFRYGSRLTYSIDIDPVLRSVQVPKLIIQPLVENAVKYGTKVAPPWHIAVRIYSEGELWFAEVQDNGPGFSAEGRERIQQAIEEMNRTGRAPSLRVDGMGLLNVYIRLKMLYNNHRMTFRISDAPTGGAVVTIGGIQSRAEEA</sequence>